<dbReference type="Gene3D" id="3.30.70.1210">
    <property type="entry name" value="Crispr-associated protein, domain 2"/>
    <property type="match status" value="1"/>
</dbReference>
<name>A0A5N5EH29_9ACTN</name>
<dbReference type="SUPFAM" id="SSF117987">
    <property type="entry name" value="CRISPR-associated protein"/>
    <property type="match status" value="2"/>
</dbReference>
<dbReference type="Gene3D" id="3.30.70.1200">
    <property type="entry name" value="Crispr-associated protein, domain 1"/>
    <property type="match status" value="1"/>
</dbReference>
<comment type="caution">
    <text evidence="1">The sequence shown here is derived from an EMBL/GenBank/DDBJ whole genome shotgun (WGS) entry which is preliminary data.</text>
</comment>
<accession>A0A5N5EH29</accession>
<dbReference type="AlphaFoldDB" id="A0A5N5EH29"/>
<keyword evidence="2" id="KW-1185">Reference proteome</keyword>
<protein>
    <submittedName>
        <fullName evidence="1">Type I-E CRISPR-associated protein Cas6/Cse3/CasE</fullName>
    </submittedName>
</protein>
<dbReference type="InterPro" id="IPR010179">
    <property type="entry name" value="CRISPR-assoc_prot_Cse3"/>
</dbReference>
<evidence type="ECO:0000313" key="1">
    <source>
        <dbReference type="EMBL" id="KAB2588200.1"/>
    </source>
</evidence>
<organism evidence="1 2">
    <name type="scientific">Streptomyces arboris</name>
    <dbReference type="NCBI Taxonomy" id="2600619"/>
    <lineage>
        <taxon>Bacteria</taxon>
        <taxon>Bacillati</taxon>
        <taxon>Actinomycetota</taxon>
        <taxon>Actinomycetes</taxon>
        <taxon>Kitasatosporales</taxon>
        <taxon>Streptomycetaceae</taxon>
        <taxon>Streptomyces</taxon>
    </lineage>
</organism>
<evidence type="ECO:0000313" key="2">
    <source>
        <dbReference type="Proteomes" id="UP000326907"/>
    </source>
</evidence>
<dbReference type="Pfam" id="PF08798">
    <property type="entry name" value="CRISPR_assoc"/>
    <property type="match status" value="1"/>
</dbReference>
<dbReference type="Proteomes" id="UP000326907">
    <property type="component" value="Unassembled WGS sequence"/>
</dbReference>
<dbReference type="EMBL" id="VYUA01000056">
    <property type="protein sequence ID" value="KAB2588200.1"/>
    <property type="molecule type" value="Genomic_DNA"/>
</dbReference>
<sequence>MGHHPVTTRLITCHSILQFDLQHTYTAPALTDAHHMHRIVMGGFKGWVPDGAPDARAQVGVLSTWSADLKTETLLIVVQSRVRPDWSGIPRSALRQPADVRNIDQPINPGDRFTFRTIVNPVRARPNKETPGARSKRVPHARPEHVRHWFEERLHAEGAPAPDRGIETIGADADRHDLAIRMLPPVESDHHKGLKIARAEIRGTLTVTNAPTFAKTLTNGFGRARAYSCGLILTRPTTK</sequence>
<gene>
    <name evidence="1" type="ORF">F5983_33770</name>
</gene>
<dbReference type="SMART" id="SM01101">
    <property type="entry name" value="CRISPR_assoc"/>
    <property type="match status" value="1"/>
</dbReference>
<proteinExistence type="predicted"/>
<reference evidence="1 2" key="1">
    <citation type="submission" date="2019-09" db="EMBL/GenBank/DDBJ databases">
        <authorList>
            <person name="Liu P."/>
        </authorList>
    </citation>
    <scope>NUCLEOTIDE SEQUENCE [LARGE SCALE GENOMIC DNA]</scope>
    <source>
        <strain evidence="1 2">TRM68085</strain>
    </source>
</reference>